<dbReference type="Proteomes" id="UP000063964">
    <property type="component" value="Chromosome"/>
</dbReference>
<keyword evidence="1" id="KW-0547">Nucleotide-binding</keyword>
<keyword evidence="2 4" id="KW-0067">ATP-binding</keyword>
<proteinExistence type="predicted"/>
<organism evidence="4 5">
    <name type="scientific">Desulfomicrobium orale DSM 12838</name>
    <dbReference type="NCBI Taxonomy" id="888061"/>
    <lineage>
        <taxon>Bacteria</taxon>
        <taxon>Pseudomonadati</taxon>
        <taxon>Thermodesulfobacteriota</taxon>
        <taxon>Desulfovibrionia</taxon>
        <taxon>Desulfovibrionales</taxon>
        <taxon>Desulfomicrobiaceae</taxon>
        <taxon>Desulfomicrobium</taxon>
    </lineage>
</organism>
<dbReference type="PROSITE" id="PS50893">
    <property type="entry name" value="ABC_TRANSPORTER_2"/>
    <property type="match status" value="1"/>
</dbReference>
<dbReference type="Pfam" id="PF00005">
    <property type="entry name" value="ABC_tran"/>
    <property type="match status" value="1"/>
</dbReference>
<dbReference type="AlphaFoldDB" id="A0A0X8JSF7"/>
<feature type="domain" description="ABC transporter" evidence="3">
    <location>
        <begin position="1"/>
        <end position="238"/>
    </location>
</feature>
<name>A0A0X8JSF7_9BACT</name>
<dbReference type="GO" id="GO:0016887">
    <property type="term" value="F:ATP hydrolysis activity"/>
    <property type="evidence" value="ECO:0007669"/>
    <property type="project" value="InterPro"/>
</dbReference>
<evidence type="ECO:0000313" key="4">
    <source>
        <dbReference type="EMBL" id="AMD94075.1"/>
    </source>
</evidence>
<reference evidence="5" key="1">
    <citation type="submission" date="2016-02" db="EMBL/GenBank/DDBJ databases">
        <authorList>
            <person name="Holder M.E."/>
            <person name="Ajami N.J."/>
            <person name="Petrosino J.F."/>
        </authorList>
    </citation>
    <scope>NUCLEOTIDE SEQUENCE [LARGE SCALE GENOMIC DNA]</scope>
    <source>
        <strain evidence="5">DSM 12838</strain>
    </source>
</reference>
<protein>
    <submittedName>
        <fullName evidence="4">ABC transporter ATP-binding protein</fullName>
    </submittedName>
</protein>
<dbReference type="InterPro" id="IPR027417">
    <property type="entry name" value="P-loop_NTPase"/>
</dbReference>
<dbReference type="PANTHER" id="PTHR43514:SF1">
    <property type="entry name" value="SULFATE_THIOSULFATE IMPORT ATP-BINDING PROTEIN CYSA"/>
    <property type="match status" value="1"/>
</dbReference>
<gene>
    <name evidence="4" type="ORF">AXF15_09190</name>
</gene>
<evidence type="ECO:0000313" key="5">
    <source>
        <dbReference type="Proteomes" id="UP000063964"/>
    </source>
</evidence>
<dbReference type="Gene3D" id="3.40.50.300">
    <property type="entry name" value="P-loop containing nucleotide triphosphate hydrolases"/>
    <property type="match status" value="1"/>
</dbReference>
<evidence type="ECO:0000259" key="3">
    <source>
        <dbReference type="PROSITE" id="PS50893"/>
    </source>
</evidence>
<dbReference type="KEGG" id="doa:AXF15_09190"/>
<dbReference type="SMART" id="SM00382">
    <property type="entry name" value="AAA"/>
    <property type="match status" value="1"/>
</dbReference>
<dbReference type="GO" id="GO:0005524">
    <property type="term" value="F:ATP binding"/>
    <property type="evidence" value="ECO:0007669"/>
    <property type="project" value="UniProtKB-KW"/>
</dbReference>
<evidence type="ECO:0000256" key="1">
    <source>
        <dbReference type="ARBA" id="ARBA00022741"/>
    </source>
</evidence>
<keyword evidence="5" id="KW-1185">Reference proteome</keyword>
<evidence type="ECO:0000256" key="2">
    <source>
        <dbReference type="ARBA" id="ARBA00022840"/>
    </source>
</evidence>
<dbReference type="InterPro" id="IPR003593">
    <property type="entry name" value="AAA+_ATPase"/>
</dbReference>
<dbReference type="InterPro" id="IPR003439">
    <property type="entry name" value="ABC_transporter-like_ATP-bd"/>
</dbReference>
<dbReference type="STRING" id="888061.AXF15_09190"/>
<accession>A0A0X8JSF7</accession>
<dbReference type="SUPFAM" id="SSF52540">
    <property type="entry name" value="P-loop containing nucleoside triphosphate hydrolases"/>
    <property type="match status" value="1"/>
</dbReference>
<dbReference type="EMBL" id="CP014230">
    <property type="protein sequence ID" value="AMD94075.1"/>
    <property type="molecule type" value="Genomic_DNA"/>
</dbReference>
<dbReference type="PANTHER" id="PTHR43514">
    <property type="entry name" value="ABC TRANSPORTER I FAMILY MEMBER 10"/>
    <property type="match status" value="1"/>
</dbReference>
<sequence>MSCSFAAAVSGPGVSFQLDVDFSICSQRAAFFGPSGSGKSLTLMALAGLLTPRQGKIEVRGKTFFNSESRINVPARKRKTGFLFQDYALFPHLNVRDNVAFGLRPIFSPLPTHSKKRVDELLDLCGLTPLAGLRPHQISGGQRQRTALARALAPGPELLLLDEPFTALDQPLRQRMRQEVFRILERFDIPTVLVSHDLEDIDHFAQSLIAFGGGRVLHVVDYAAQRAGKSAQDILNPLFQAAQRDI</sequence>
<dbReference type="InterPro" id="IPR050334">
    <property type="entry name" value="Molybdenum_import_ModC"/>
</dbReference>